<protein>
    <submittedName>
        <fullName evidence="3">Putative membrane protein YkoI</fullName>
    </submittedName>
</protein>
<keyword evidence="4" id="KW-1185">Reference proteome</keyword>
<dbReference type="OrthoDB" id="1919149at2"/>
<sequence>MKNKKNKVLIPILATTILVGGGLGIAYATNPQDKPISVAIEENQTKQVKLTEKGATKIALEKVPGTIKEVELEDEDGTIVYEFEILSTDGTQKDVKVDAQTGKVIKLEADNEENEEEKDEEENQAKLAKQTKITEEEATKTALKELPGTVKEVELENEDGTIVYEFEILSTDGTQNEVKVDAQTGKIVRVEADDEDHSEKENNTQNQVEKVK</sequence>
<feature type="compositionally biased region" description="Acidic residues" evidence="1">
    <location>
        <begin position="110"/>
        <end position="122"/>
    </location>
</feature>
<dbReference type="Gene3D" id="3.10.450.40">
    <property type="match status" value="2"/>
</dbReference>
<dbReference type="InterPro" id="IPR025711">
    <property type="entry name" value="PepSY"/>
</dbReference>
<feature type="compositionally biased region" description="Polar residues" evidence="1">
    <location>
        <begin position="203"/>
        <end position="212"/>
    </location>
</feature>
<evidence type="ECO:0000259" key="2">
    <source>
        <dbReference type="Pfam" id="PF03413"/>
    </source>
</evidence>
<evidence type="ECO:0000256" key="1">
    <source>
        <dbReference type="SAM" id="MobiDB-lite"/>
    </source>
</evidence>
<accession>A0A366I8C4</accession>
<gene>
    <name evidence="3" type="ORF">DES36_1082</name>
</gene>
<dbReference type="AlphaFoldDB" id="A0A366I8C4"/>
<evidence type="ECO:0000313" key="4">
    <source>
        <dbReference type="Proteomes" id="UP000253490"/>
    </source>
</evidence>
<feature type="region of interest" description="Disordered" evidence="1">
    <location>
        <begin position="110"/>
        <end position="133"/>
    </location>
</feature>
<evidence type="ECO:0000313" key="3">
    <source>
        <dbReference type="EMBL" id="RBP64390.1"/>
    </source>
</evidence>
<dbReference type="EMBL" id="QNRX01000008">
    <property type="protein sequence ID" value="RBP64390.1"/>
    <property type="molecule type" value="Genomic_DNA"/>
</dbReference>
<reference evidence="3 4" key="1">
    <citation type="submission" date="2018-06" db="EMBL/GenBank/DDBJ databases">
        <title>Genomic Encyclopedia of Type Strains, Phase IV (KMG-IV): sequencing the most valuable type-strain genomes for metagenomic binning, comparative biology and taxonomic classification.</title>
        <authorList>
            <person name="Goeker M."/>
        </authorList>
    </citation>
    <scope>NUCLEOTIDE SEQUENCE [LARGE SCALE GENOMIC DNA]</scope>
    <source>
        <strain evidence="3 4">DSM 22112</strain>
    </source>
</reference>
<feature type="domain" description="PepSY" evidence="2">
    <location>
        <begin position="132"/>
        <end position="191"/>
    </location>
</feature>
<feature type="domain" description="PepSY" evidence="2">
    <location>
        <begin position="49"/>
        <end position="107"/>
    </location>
</feature>
<dbReference type="RefSeq" id="WP_113920540.1">
    <property type="nucleotide sequence ID" value="NZ_QNRX01000008.1"/>
</dbReference>
<dbReference type="Pfam" id="PF03413">
    <property type="entry name" value="PepSY"/>
    <property type="match status" value="2"/>
</dbReference>
<proteinExistence type="predicted"/>
<comment type="caution">
    <text evidence="3">The sequence shown here is derived from an EMBL/GenBank/DDBJ whole genome shotgun (WGS) entry which is preliminary data.</text>
</comment>
<name>A0A366I8C4_9FIRM</name>
<dbReference type="Proteomes" id="UP000253490">
    <property type="component" value="Unassembled WGS sequence"/>
</dbReference>
<feature type="region of interest" description="Disordered" evidence="1">
    <location>
        <begin position="190"/>
        <end position="212"/>
    </location>
</feature>
<organism evidence="3 4">
    <name type="scientific">Alkalibaculum bacchi</name>
    <dbReference type="NCBI Taxonomy" id="645887"/>
    <lineage>
        <taxon>Bacteria</taxon>
        <taxon>Bacillati</taxon>
        <taxon>Bacillota</taxon>
        <taxon>Clostridia</taxon>
        <taxon>Eubacteriales</taxon>
        <taxon>Eubacteriaceae</taxon>
        <taxon>Alkalibaculum</taxon>
    </lineage>
</organism>